<dbReference type="RefSeq" id="WP_096762803.1">
    <property type="nucleotide sequence ID" value="NZ_NXDM01000008.1"/>
</dbReference>
<dbReference type="Pfam" id="PF21983">
    <property type="entry name" value="NikA-like"/>
    <property type="match status" value="1"/>
</dbReference>
<dbReference type="GO" id="GO:0006355">
    <property type="term" value="P:regulation of DNA-templated transcription"/>
    <property type="evidence" value="ECO:0007669"/>
    <property type="project" value="InterPro"/>
</dbReference>
<dbReference type="Gene3D" id="1.20.5.780">
    <property type="entry name" value="Single helix bin"/>
    <property type="match status" value="1"/>
</dbReference>
<gene>
    <name evidence="1" type="ORF">CPT34_11040</name>
</gene>
<keyword evidence="2" id="KW-1185">Reference proteome</keyword>
<dbReference type="EMBL" id="NXDM01000008">
    <property type="protein sequence ID" value="PCK81248.1"/>
    <property type="molecule type" value="Genomic_DNA"/>
</dbReference>
<dbReference type="Proteomes" id="UP000218807">
    <property type="component" value="Unassembled WGS sequence"/>
</dbReference>
<evidence type="ECO:0000313" key="2">
    <source>
        <dbReference type="Proteomes" id="UP000218807"/>
    </source>
</evidence>
<protein>
    <recommendedName>
        <fullName evidence="3">Toxin-antitoxin system HicB family antitoxin</fullName>
    </recommendedName>
</protein>
<dbReference type="AlphaFoldDB" id="A0A2A5KW13"/>
<dbReference type="InterPro" id="IPR053842">
    <property type="entry name" value="NikA-like"/>
</dbReference>
<reference evidence="1 2" key="1">
    <citation type="submission" date="2017-09" db="EMBL/GenBank/DDBJ databases">
        <title>Comparative genomics of rhizobia isolated from Phaseolus vulgaris in China.</title>
        <authorList>
            <person name="Tong W."/>
        </authorList>
    </citation>
    <scope>NUCLEOTIDE SEQUENCE [LARGE SCALE GENOMIC DNA]</scope>
    <source>
        <strain evidence="1 2">L101</strain>
    </source>
</reference>
<dbReference type="SUPFAM" id="SSF47598">
    <property type="entry name" value="Ribbon-helix-helix"/>
    <property type="match status" value="1"/>
</dbReference>
<sequence>MGRPPVPTHLKRDKRLVVMLTDSENELLAEAAKAAGAASLSDWVRDLLLEAAIRR</sequence>
<evidence type="ECO:0008006" key="3">
    <source>
        <dbReference type="Google" id="ProtNLM"/>
    </source>
</evidence>
<accession>A0A2A5KW13</accession>
<organism evidence="1 2">
    <name type="scientific">Rhizobium sophoriradicis</name>
    <dbReference type="NCBI Taxonomy" id="1535245"/>
    <lineage>
        <taxon>Bacteria</taxon>
        <taxon>Pseudomonadati</taxon>
        <taxon>Pseudomonadota</taxon>
        <taxon>Alphaproteobacteria</taxon>
        <taxon>Hyphomicrobiales</taxon>
        <taxon>Rhizobiaceae</taxon>
        <taxon>Rhizobium/Agrobacterium group</taxon>
        <taxon>Rhizobium</taxon>
    </lineage>
</organism>
<dbReference type="InterPro" id="IPR010985">
    <property type="entry name" value="Ribbon_hlx_hlx"/>
</dbReference>
<evidence type="ECO:0000313" key="1">
    <source>
        <dbReference type="EMBL" id="PCK81248.1"/>
    </source>
</evidence>
<comment type="caution">
    <text evidence="1">The sequence shown here is derived from an EMBL/GenBank/DDBJ whole genome shotgun (WGS) entry which is preliminary data.</text>
</comment>
<proteinExistence type="predicted"/>
<name>A0A2A5KW13_9HYPH</name>